<evidence type="ECO:0000259" key="2">
    <source>
        <dbReference type="PROSITE" id="PS50191"/>
    </source>
</evidence>
<sequence>MNMFRFKSSSKDNSGAQSKASSVADQEPVTHEPVLTPPTDYKPNPPPPLDESQQQLVNKLREYAQSIMLPEDHEYYASEKGFLTEATFKRYMRARKWDYEAAKTMLENTIKWRREYRPEMIDPEYIKSEAETGKMYFNGFDNCGRPAWIMRPRFQNSKDEDKQVKYIVFCLERGIRLMPPNVENLAIVVDFKDALYAQNPSVSTCKKFLDILGNHYPERLGCAYVLKSPWFFFTTFKLISPFMDPVTKAKIKFAHDEEKGKSSSNNSDWVSLRDYFPAKSLERDFGGSFNFQYKIGDYWKALLEKTGNPYKIVDYL</sequence>
<dbReference type="AlphaFoldDB" id="A0A077WLF6"/>
<dbReference type="SMART" id="SM00516">
    <property type="entry name" value="SEC14"/>
    <property type="match status" value="1"/>
</dbReference>
<evidence type="ECO:0000256" key="1">
    <source>
        <dbReference type="SAM" id="MobiDB-lite"/>
    </source>
</evidence>
<dbReference type="GO" id="GO:0008526">
    <property type="term" value="F:phosphatidylinositol transfer activity"/>
    <property type="evidence" value="ECO:0007669"/>
    <property type="project" value="TreeGrafter"/>
</dbReference>
<dbReference type="InterPro" id="IPR036273">
    <property type="entry name" value="CRAL/TRIO_N_dom_sf"/>
</dbReference>
<gene>
    <name evidence="3" type="ORF">LRAMOSA01301</name>
</gene>
<dbReference type="PROSITE" id="PS50191">
    <property type="entry name" value="CRAL_TRIO"/>
    <property type="match status" value="1"/>
</dbReference>
<dbReference type="Pfam" id="PF03765">
    <property type="entry name" value="CRAL_TRIO_N"/>
    <property type="match status" value="1"/>
</dbReference>
<dbReference type="EMBL" id="LK023324">
    <property type="protein sequence ID" value="CDS07352.1"/>
    <property type="molecule type" value="Genomic_DNA"/>
</dbReference>
<dbReference type="SUPFAM" id="SSF52087">
    <property type="entry name" value="CRAL/TRIO domain"/>
    <property type="match status" value="1"/>
</dbReference>
<feature type="region of interest" description="Disordered" evidence="1">
    <location>
        <begin position="1"/>
        <end position="52"/>
    </location>
</feature>
<protein>
    <recommendedName>
        <fullName evidence="2">CRAL-TRIO domain-containing protein</fullName>
    </recommendedName>
</protein>
<evidence type="ECO:0000313" key="3">
    <source>
        <dbReference type="EMBL" id="CDS07352.1"/>
    </source>
</evidence>
<feature type="domain" description="CRAL-TRIO" evidence="2">
    <location>
        <begin position="125"/>
        <end position="293"/>
    </location>
</feature>
<dbReference type="Pfam" id="PF00650">
    <property type="entry name" value="CRAL_TRIO"/>
    <property type="match status" value="1"/>
</dbReference>
<dbReference type="SMART" id="SM01100">
    <property type="entry name" value="CRAL_TRIO_N"/>
    <property type="match status" value="1"/>
</dbReference>
<dbReference type="InterPro" id="IPR052578">
    <property type="entry name" value="PI_Transfer_CRAL-TRIO"/>
</dbReference>
<feature type="compositionally biased region" description="Polar residues" evidence="1">
    <location>
        <begin position="11"/>
        <end position="24"/>
    </location>
</feature>
<dbReference type="PANTHER" id="PTHR45824">
    <property type="entry name" value="GH16843P"/>
    <property type="match status" value="1"/>
</dbReference>
<dbReference type="SUPFAM" id="SSF46938">
    <property type="entry name" value="CRAL/TRIO N-terminal domain"/>
    <property type="match status" value="1"/>
</dbReference>
<organism evidence="3">
    <name type="scientific">Lichtheimia ramosa</name>
    <dbReference type="NCBI Taxonomy" id="688394"/>
    <lineage>
        <taxon>Eukaryota</taxon>
        <taxon>Fungi</taxon>
        <taxon>Fungi incertae sedis</taxon>
        <taxon>Mucoromycota</taxon>
        <taxon>Mucoromycotina</taxon>
        <taxon>Mucoromycetes</taxon>
        <taxon>Mucorales</taxon>
        <taxon>Lichtheimiaceae</taxon>
        <taxon>Lichtheimia</taxon>
    </lineage>
</organism>
<dbReference type="Gene3D" id="3.40.525.10">
    <property type="entry name" value="CRAL-TRIO lipid binding domain"/>
    <property type="match status" value="1"/>
</dbReference>
<name>A0A077WLF6_9FUNG</name>
<proteinExistence type="predicted"/>
<dbReference type="InterPro" id="IPR011074">
    <property type="entry name" value="CRAL/TRIO_N_dom"/>
</dbReference>
<dbReference type="OrthoDB" id="75724at2759"/>
<accession>A0A077WLF6</accession>
<dbReference type="CDD" id="cd00170">
    <property type="entry name" value="SEC14"/>
    <property type="match status" value="1"/>
</dbReference>
<reference evidence="3" key="1">
    <citation type="journal article" date="2014" name="Genome Announc.">
        <title>De novo whole-genome sequence and genome annotation of Lichtheimia ramosa.</title>
        <authorList>
            <person name="Linde J."/>
            <person name="Schwartze V."/>
            <person name="Binder U."/>
            <person name="Lass-Florl C."/>
            <person name="Voigt K."/>
            <person name="Horn F."/>
        </authorList>
    </citation>
    <scope>NUCLEOTIDE SEQUENCE</scope>
    <source>
        <strain evidence="3">JMRC FSU:6197</strain>
    </source>
</reference>
<dbReference type="InterPro" id="IPR036865">
    <property type="entry name" value="CRAL-TRIO_dom_sf"/>
</dbReference>
<dbReference type="PANTHER" id="PTHR45824:SF29">
    <property type="entry name" value="GH16843P"/>
    <property type="match status" value="1"/>
</dbReference>
<dbReference type="InterPro" id="IPR001251">
    <property type="entry name" value="CRAL-TRIO_dom"/>
</dbReference>